<proteinExistence type="predicted"/>
<evidence type="ECO:0000313" key="2">
    <source>
        <dbReference type="Proteomes" id="UP000494163"/>
    </source>
</evidence>
<sequence length="94" mass="10250">STAPKPNQLVPVYPISSAQYAQIMRVANGKRVLTEGRLTAANFKSIRNNIDSGWQSMLRIMGLSRDSSEKIDIEGKPLCVTKSGRDAANADEDV</sequence>
<dbReference type="EMBL" id="CP012524">
    <property type="protein sequence ID" value="ALC41522.1"/>
    <property type="molecule type" value="Genomic_DNA"/>
</dbReference>
<reference evidence="1 2" key="1">
    <citation type="submission" date="2015-08" db="EMBL/GenBank/DDBJ databases">
        <title>Ancestral chromatin configuration constrains chromatin evolution on differentiating sex chromosomes in Drosophila.</title>
        <authorList>
            <person name="Zhou Q."/>
            <person name="Bachtrog D."/>
        </authorList>
    </citation>
    <scope>NUCLEOTIDE SEQUENCE [LARGE SCALE GENOMIC DNA]</scope>
    <source>
        <tissue evidence="1">Whole larvae</tissue>
    </source>
</reference>
<feature type="non-terminal residue" evidence="1">
    <location>
        <position position="94"/>
    </location>
</feature>
<feature type="non-terminal residue" evidence="1">
    <location>
        <position position="1"/>
    </location>
</feature>
<dbReference type="Proteomes" id="UP000494163">
    <property type="component" value="Chromosome 2R"/>
</dbReference>
<accession>A0A0M4EGI3</accession>
<keyword evidence="2" id="KW-1185">Reference proteome</keyword>
<name>A0A0M4EGI3_DROBS</name>
<gene>
    <name evidence="1" type="ORF">Dbus_chr2Rg1101</name>
</gene>
<evidence type="ECO:0000313" key="1">
    <source>
        <dbReference type="EMBL" id="ALC41522.1"/>
    </source>
</evidence>
<dbReference type="AlphaFoldDB" id="A0A0M4EGI3"/>
<organism evidence="1 2">
    <name type="scientific">Drosophila busckii</name>
    <name type="common">Fruit fly</name>
    <dbReference type="NCBI Taxonomy" id="30019"/>
    <lineage>
        <taxon>Eukaryota</taxon>
        <taxon>Metazoa</taxon>
        <taxon>Ecdysozoa</taxon>
        <taxon>Arthropoda</taxon>
        <taxon>Hexapoda</taxon>
        <taxon>Insecta</taxon>
        <taxon>Pterygota</taxon>
        <taxon>Neoptera</taxon>
        <taxon>Endopterygota</taxon>
        <taxon>Diptera</taxon>
        <taxon>Brachycera</taxon>
        <taxon>Muscomorpha</taxon>
        <taxon>Ephydroidea</taxon>
        <taxon>Drosophilidae</taxon>
        <taxon>Drosophila</taxon>
    </lineage>
</organism>
<protein>
    <submittedName>
        <fullName evidence="1">CG34201</fullName>
    </submittedName>
</protein>